<evidence type="ECO:0000256" key="1">
    <source>
        <dbReference type="SAM" id="MobiDB-lite"/>
    </source>
</evidence>
<reference evidence="3" key="1">
    <citation type="journal article" date="2010" name="Nat. Biotechnol.">
        <title>Draft genome sequence of the oilseed species Ricinus communis.</title>
        <authorList>
            <person name="Chan A.P."/>
            <person name="Crabtree J."/>
            <person name="Zhao Q."/>
            <person name="Lorenzi H."/>
            <person name="Orvis J."/>
            <person name="Puiu D."/>
            <person name="Melake-Berhan A."/>
            <person name="Jones K.M."/>
            <person name="Redman J."/>
            <person name="Chen G."/>
            <person name="Cahoon E.B."/>
            <person name="Gedil M."/>
            <person name="Stanke M."/>
            <person name="Haas B.J."/>
            <person name="Wortman J.R."/>
            <person name="Fraser-Liggett C.M."/>
            <person name="Ravel J."/>
            <person name="Rabinowicz P.D."/>
        </authorList>
    </citation>
    <scope>NUCLEOTIDE SEQUENCE [LARGE SCALE GENOMIC DNA]</scope>
    <source>
        <strain evidence="3">cv. Hale</strain>
    </source>
</reference>
<protein>
    <recommendedName>
        <fullName evidence="4">CCHC-type domain-containing protein</fullName>
    </recommendedName>
</protein>
<sequence>MEYESLPIICYSCGKYGHGSELYKEGPGGKNQKETGASTSNEVSGKRREGDGIETSKAGIDVEMWITGNNRRKSKFGVLIDLDEEVVDLYVLDNGLRKFSGDQQLDHSAEVGQCFIFKEVSKQVNVGAKKQRNSKPKGKSEFNGSPSTNGKRAHIGEVEAIHIKMMQSHASSMLQQVDILPTSETFVCYTTFNVAKHMAVCSLDKENSYAPSSSRLQSFIKTRLHGGGRPHDVCPSIYLKSKLKTKGYINKVSGKRLTDIALHVRTEALKIEDILGDLVDDEVEEEFSLGFVKVQLAPFFKK</sequence>
<dbReference type="Proteomes" id="UP000008311">
    <property type="component" value="Unassembled WGS sequence"/>
</dbReference>
<dbReference type="AlphaFoldDB" id="B9RX89"/>
<keyword evidence="3" id="KW-1185">Reference proteome</keyword>
<accession>B9RX89</accession>
<dbReference type="EMBL" id="EQ973827">
    <property type="protein sequence ID" value="EEF43994.1"/>
    <property type="molecule type" value="Genomic_DNA"/>
</dbReference>
<dbReference type="InParanoid" id="B9RX89"/>
<proteinExistence type="predicted"/>
<feature type="region of interest" description="Disordered" evidence="1">
    <location>
        <begin position="126"/>
        <end position="151"/>
    </location>
</feature>
<feature type="region of interest" description="Disordered" evidence="1">
    <location>
        <begin position="25"/>
        <end position="52"/>
    </location>
</feature>
<evidence type="ECO:0000313" key="3">
    <source>
        <dbReference type="Proteomes" id="UP000008311"/>
    </source>
</evidence>
<name>B9RX89_RICCO</name>
<gene>
    <name evidence="2" type="ORF">RCOM_1742070</name>
</gene>
<organism evidence="2 3">
    <name type="scientific">Ricinus communis</name>
    <name type="common">Castor bean</name>
    <dbReference type="NCBI Taxonomy" id="3988"/>
    <lineage>
        <taxon>Eukaryota</taxon>
        <taxon>Viridiplantae</taxon>
        <taxon>Streptophyta</taxon>
        <taxon>Embryophyta</taxon>
        <taxon>Tracheophyta</taxon>
        <taxon>Spermatophyta</taxon>
        <taxon>Magnoliopsida</taxon>
        <taxon>eudicotyledons</taxon>
        <taxon>Gunneridae</taxon>
        <taxon>Pentapetalae</taxon>
        <taxon>rosids</taxon>
        <taxon>fabids</taxon>
        <taxon>Malpighiales</taxon>
        <taxon>Euphorbiaceae</taxon>
        <taxon>Acalyphoideae</taxon>
        <taxon>Acalypheae</taxon>
        <taxon>Ricinus</taxon>
    </lineage>
</organism>
<evidence type="ECO:0008006" key="4">
    <source>
        <dbReference type="Google" id="ProtNLM"/>
    </source>
</evidence>
<feature type="compositionally biased region" description="Polar residues" evidence="1">
    <location>
        <begin position="34"/>
        <end position="43"/>
    </location>
</feature>
<evidence type="ECO:0000313" key="2">
    <source>
        <dbReference type="EMBL" id="EEF43994.1"/>
    </source>
</evidence>